<evidence type="ECO:0000313" key="3">
    <source>
        <dbReference type="EMBL" id="GIM73075.1"/>
    </source>
</evidence>
<feature type="transmembrane region" description="Helical" evidence="1">
    <location>
        <begin position="63"/>
        <end position="82"/>
    </location>
</feature>
<proteinExistence type="predicted"/>
<feature type="transmembrane region" description="Helical" evidence="1">
    <location>
        <begin position="262"/>
        <end position="281"/>
    </location>
</feature>
<dbReference type="InterPro" id="IPR000160">
    <property type="entry name" value="GGDEF_dom"/>
</dbReference>
<feature type="transmembrane region" description="Helical" evidence="1">
    <location>
        <begin position="97"/>
        <end position="114"/>
    </location>
</feature>
<feature type="domain" description="GGDEF" evidence="2">
    <location>
        <begin position="350"/>
        <end position="484"/>
    </location>
</feature>
<dbReference type="Gene3D" id="3.30.70.270">
    <property type="match status" value="1"/>
</dbReference>
<feature type="transmembrane region" description="Helical" evidence="1">
    <location>
        <begin position="192"/>
        <end position="216"/>
    </location>
</feature>
<keyword evidence="1" id="KW-1133">Transmembrane helix</keyword>
<feature type="transmembrane region" description="Helical" evidence="1">
    <location>
        <begin position="34"/>
        <end position="51"/>
    </location>
</feature>
<dbReference type="SMART" id="SM00267">
    <property type="entry name" value="GGDEF"/>
    <property type="match status" value="1"/>
</dbReference>
<dbReference type="InterPro" id="IPR052155">
    <property type="entry name" value="Biofilm_reg_signaling"/>
</dbReference>
<dbReference type="CDD" id="cd01949">
    <property type="entry name" value="GGDEF"/>
    <property type="match status" value="1"/>
</dbReference>
<gene>
    <name evidence="3" type="ORF">Aco04nite_33500</name>
</gene>
<comment type="caution">
    <text evidence="3">The sequence shown here is derived from an EMBL/GenBank/DDBJ whole genome shotgun (WGS) entry which is preliminary data.</text>
</comment>
<feature type="transmembrane region" description="Helical" evidence="1">
    <location>
        <begin position="158"/>
        <end position="180"/>
    </location>
</feature>
<dbReference type="PROSITE" id="PS50887">
    <property type="entry name" value="GGDEF"/>
    <property type="match status" value="1"/>
</dbReference>
<dbReference type="NCBIfam" id="TIGR00254">
    <property type="entry name" value="GGDEF"/>
    <property type="match status" value="1"/>
</dbReference>
<dbReference type="Proteomes" id="UP000680865">
    <property type="component" value="Unassembled WGS sequence"/>
</dbReference>
<dbReference type="AlphaFoldDB" id="A0A919VRP1"/>
<keyword evidence="1" id="KW-0812">Transmembrane</keyword>
<feature type="transmembrane region" description="Helical" evidence="1">
    <location>
        <begin position="126"/>
        <end position="146"/>
    </location>
</feature>
<dbReference type="PANTHER" id="PTHR44757">
    <property type="entry name" value="DIGUANYLATE CYCLASE DGCP"/>
    <property type="match status" value="1"/>
</dbReference>
<dbReference type="SUPFAM" id="SSF55073">
    <property type="entry name" value="Nucleotide cyclase"/>
    <property type="match status" value="1"/>
</dbReference>
<sequence length="484" mass="51349">MWGMKCLTARSVLLVGAVAALVTAAAPGAWYSHWVYLVMYGTAVAVGWWRLRTFRGAARGSFVMIMVAESMWLAGDVLYDVVERLTPDLGDVTPSDALWIAGNPILAAGLLRLARRRSAVRLRNGLLDGLTMATVVAWLFGQYVVLPAAQNQRLSPEVALAVLYPLTDVLLFVAVVVLVLSPGAKGGPGRFLIAAVVLELVGDLLESTGPVIFPAISDATISRFDGILLLGNVLFISTVLHRDAERFADPRPDDRRLHPARVVFLGVALLTFPIMAALVTVSLAGRISLICSAVLLTGLILARFLLVVREQERTQAILAHQAGHDMLTGLANRPALIARLTTELVQPVGYGPVVCYLDLNGFKQVNDGYGHAAGDLVLVEIADRLTRALRPGDLAARLGGDEFVVVAVDATGEGDASALVERLRDLIAGPVRDGDREYEIGASIGVAAAADLTDPTADTLLAAADAGMYAEKAARRTLLGAAGQ</sequence>
<evidence type="ECO:0000313" key="4">
    <source>
        <dbReference type="Proteomes" id="UP000680865"/>
    </source>
</evidence>
<evidence type="ECO:0000259" key="2">
    <source>
        <dbReference type="PROSITE" id="PS50887"/>
    </source>
</evidence>
<accession>A0A919VRP1</accession>
<feature type="transmembrane region" description="Helical" evidence="1">
    <location>
        <begin position="222"/>
        <end position="241"/>
    </location>
</feature>
<organism evidence="3 4">
    <name type="scientific">Winogradskya consettensis</name>
    <dbReference type="NCBI Taxonomy" id="113560"/>
    <lineage>
        <taxon>Bacteria</taxon>
        <taxon>Bacillati</taxon>
        <taxon>Actinomycetota</taxon>
        <taxon>Actinomycetes</taxon>
        <taxon>Micromonosporales</taxon>
        <taxon>Micromonosporaceae</taxon>
        <taxon>Winogradskya</taxon>
    </lineage>
</organism>
<dbReference type="InterPro" id="IPR043128">
    <property type="entry name" value="Rev_trsase/Diguanyl_cyclase"/>
</dbReference>
<reference evidence="3" key="1">
    <citation type="submission" date="2021-03" db="EMBL/GenBank/DDBJ databases">
        <title>Whole genome shotgun sequence of Actinoplanes consettensis NBRC 14913.</title>
        <authorList>
            <person name="Komaki H."/>
            <person name="Tamura T."/>
        </authorList>
    </citation>
    <scope>NUCLEOTIDE SEQUENCE</scope>
    <source>
        <strain evidence="3">NBRC 14913</strain>
    </source>
</reference>
<protein>
    <recommendedName>
        <fullName evidence="2">GGDEF domain-containing protein</fullName>
    </recommendedName>
</protein>
<dbReference type="Pfam" id="PF00990">
    <property type="entry name" value="GGDEF"/>
    <property type="match status" value="1"/>
</dbReference>
<keyword evidence="1" id="KW-0472">Membrane</keyword>
<dbReference type="InterPro" id="IPR029787">
    <property type="entry name" value="Nucleotide_cyclase"/>
</dbReference>
<name>A0A919VRP1_9ACTN</name>
<keyword evidence="4" id="KW-1185">Reference proteome</keyword>
<dbReference type="EMBL" id="BOQP01000016">
    <property type="protein sequence ID" value="GIM73075.1"/>
    <property type="molecule type" value="Genomic_DNA"/>
</dbReference>
<dbReference type="PANTHER" id="PTHR44757:SF2">
    <property type="entry name" value="BIOFILM ARCHITECTURE MAINTENANCE PROTEIN MBAA"/>
    <property type="match status" value="1"/>
</dbReference>
<evidence type="ECO:0000256" key="1">
    <source>
        <dbReference type="SAM" id="Phobius"/>
    </source>
</evidence>
<feature type="transmembrane region" description="Helical" evidence="1">
    <location>
        <begin position="287"/>
        <end position="308"/>
    </location>
</feature>